<organism evidence="8 9">
    <name type="scientific">Agromyces allii</name>
    <dbReference type="NCBI Taxonomy" id="393607"/>
    <lineage>
        <taxon>Bacteria</taxon>
        <taxon>Bacillati</taxon>
        <taxon>Actinomycetota</taxon>
        <taxon>Actinomycetes</taxon>
        <taxon>Micrococcales</taxon>
        <taxon>Microbacteriaceae</taxon>
        <taxon>Agromyces</taxon>
    </lineage>
</organism>
<protein>
    <submittedName>
        <fullName evidence="8">ABC transporter permease subunit</fullName>
    </submittedName>
</protein>
<keyword evidence="2 6" id="KW-0813">Transport</keyword>
<evidence type="ECO:0000256" key="6">
    <source>
        <dbReference type="RuleBase" id="RU363032"/>
    </source>
</evidence>
<keyword evidence="5 6" id="KW-0472">Membrane</keyword>
<name>A0ABN2RCD8_9MICO</name>
<feature type="transmembrane region" description="Helical" evidence="6">
    <location>
        <begin position="81"/>
        <end position="100"/>
    </location>
</feature>
<dbReference type="PROSITE" id="PS50928">
    <property type="entry name" value="ABC_TM1"/>
    <property type="match status" value="1"/>
</dbReference>
<dbReference type="PANTHER" id="PTHR30177">
    <property type="entry name" value="GLYCINE BETAINE/L-PROLINE TRANSPORT SYSTEM PERMEASE PROTEIN PROW"/>
    <property type="match status" value="1"/>
</dbReference>
<proteinExistence type="inferred from homology"/>
<dbReference type="Gene3D" id="1.10.3720.10">
    <property type="entry name" value="MetI-like"/>
    <property type="match status" value="1"/>
</dbReference>
<feature type="transmembrane region" description="Helical" evidence="6">
    <location>
        <begin position="48"/>
        <end position="69"/>
    </location>
</feature>
<evidence type="ECO:0000256" key="3">
    <source>
        <dbReference type="ARBA" id="ARBA00022692"/>
    </source>
</evidence>
<gene>
    <name evidence="8" type="ORF">GCM10009717_37220</name>
</gene>
<feature type="transmembrane region" description="Helical" evidence="6">
    <location>
        <begin position="136"/>
        <end position="159"/>
    </location>
</feature>
<feature type="transmembrane region" description="Helical" evidence="6">
    <location>
        <begin position="20"/>
        <end position="41"/>
    </location>
</feature>
<sequence length="231" mass="24680">MNWLISNFDLVVGLTVNHIRLSVVPIIVGFVVAVPLARIAVTGRTARAVIITSTSLLYTIPSLPLFVILPAIIGTKVLSDINLIVALSIYAVAIMVRAAADAFTSVPVDVKQASLAMGYSRWQQFWRVEFPLAGPVLLAGMRVVSVSTIALVSVGVLIGSQNLGYLFTNGKQRNILEEVATGIVASLLIALVFDLILVLLGRLLLPWNRKNGSRSAQADSVRLPITVGDVG</sequence>
<keyword evidence="3 6" id="KW-0812">Transmembrane</keyword>
<feature type="domain" description="ABC transmembrane type-1" evidence="7">
    <location>
        <begin position="15"/>
        <end position="201"/>
    </location>
</feature>
<dbReference type="InterPro" id="IPR051204">
    <property type="entry name" value="ABC_transp_perm/SBD"/>
</dbReference>
<evidence type="ECO:0000313" key="9">
    <source>
        <dbReference type="Proteomes" id="UP001499954"/>
    </source>
</evidence>
<comment type="caution">
    <text evidence="8">The sequence shown here is derived from an EMBL/GenBank/DDBJ whole genome shotgun (WGS) entry which is preliminary data.</text>
</comment>
<evidence type="ECO:0000256" key="4">
    <source>
        <dbReference type="ARBA" id="ARBA00022989"/>
    </source>
</evidence>
<evidence type="ECO:0000256" key="2">
    <source>
        <dbReference type="ARBA" id="ARBA00022448"/>
    </source>
</evidence>
<comment type="similarity">
    <text evidence="6">Belongs to the binding-protein-dependent transport system permease family.</text>
</comment>
<dbReference type="InterPro" id="IPR035906">
    <property type="entry name" value="MetI-like_sf"/>
</dbReference>
<feature type="transmembrane region" description="Helical" evidence="6">
    <location>
        <begin position="179"/>
        <end position="205"/>
    </location>
</feature>
<comment type="subcellular location">
    <subcellularLocation>
        <location evidence="6">Cell membrane</location>
        <topology evidence="6">Multi-pass membrane protein</topology>
    </subcellularLocation>
    <subcellularLocation>
        <location evidence="1">Membrane</location>
        <topology evidence="1">Multi-pass membrane protein</topology>
    </subcellularLocation>
</comment>
<dbReference type="RefSeq" id="WP_157414366.1">
    <property type="nucleotide sequence ID" value="NZ_BAAAMK010000011.1"/>
</dbReference>
<dbReference type="Proteomes" id="UP001499954">
    <property type="component" value="Unassembled WGS sequence"/>
</dbReference>
<dbReference type="InterPro" id="IPR000515">
    <property type="entry name" value="MetI-like"/>
</dbReference>
<keyword evidence="9" id="KW-1185">Reference proteome</keyword>
<dbReference type="PANTHER" id="PTHR30177:SF4">
    <property type="entry name" value="OSMOPROTECTANT IMPORT PERMEASE PROTEIN OSMW"/>
    <property type="match status" value="1"/>
</dbReference>
<reference evidence="8 9" key="1">
    <citation type="journal article" date="2019" name="Int. J. Syst. Evol. Microbiol.">
        <title>The Global Catalogue of Microorganisms (GCM) 10K type strain sequencing project: providing services to taxonomists for standard genome sequencing and annotation.</title>
        <authorList>
            <consortium name="The Broad Institute Genomics Platform"/>
            <consortium name="The Broad Institute Genome Sequencing Center for Infectious Disease"/>
            <person name="Wu L."/>
            <person name="Ma J."/>
        </authorList>
    </citation>
    <scope>NUCLEOTIDE SEQUENCE [LARGE SCALE GENOMIC DNA]</scope>
    <source>
        <strain evidence="8 9">JCM 13584</strain>
    </source>
</reference>
<dbReference type="CDD" id="cd06261">
    <property type="entry name" value="TM_PBP2"/>
    <property type="match status" value="1"/>
</dbReference>
<evidence type="ECO:0000259" key="7">
    <source>
        <dbReference type="PROSITE" id="PS50928"/>
    </source>
</evidence>
<evidence type="ECO:0000256" key="5">
    <source>
        <dbReference type="ARBA" id="ARBA00023136"/>
    </source>
</evidence>
<dbReference type="Pfam" id="PF00528">
    <property type="entry name" value="BPD_transp_1"/>
    <property type="match status" value="1"/>
</dbReference>
<keyword evidence="4 6" id="KW-1133">Transmembrane helix</keyword>
<evidence type="ECO:0000313" key="8">
    <source>
        <dbReference type="EMBL" id="GAA1966854.1"/>
    </source>
</evidence>
<dbReference type="EMBL" id="BAAAMK010000011">
    <property type="protein sequence ID" value="GAA1966854.1"/>
    <property type="molecule type" value="Genomic_DNA"/>
</dbReference>
<dbReference type="SUPFAM" id="SSF161098">
    <property type="entry name" value="MetI-like"/>
    <property type="match status" value="1"/>
</dbReference>
<accession>A0ABN2RCD8</accession>
<evidence type="ECO:0000256" key="1">
    <source>
        <dbReference type="ARBA" id="ARBA00004141"/>
    </source>
</evidence>